<dbReference type="HOGENOM" id="CLU_009583_18_5_0"/>
<dbReference type="GO" id="GO:0004373">
    <property type="term" value="F:alpha-1,4-glucan glucosyltransferase (UDP-glucose donor) activity"/>
    <property type="evidence" value="ECO:0007669"/>
    <property type="project" value="InterPro"/>
</dbReference>
<dbReference type="CAZy" id="GT5">
    <property type="family name" value="Glycosyltransferase Family 5"/>
</dbReference>
<evidence type="ECO:0000256" key="6">
    <source>
        <dbReference type="ARBA" id="ARBA00023056"/>
    </source>
</evidence>
<dbReference type="EC" id="2.4.1.21" evidence="7"/>
<dbReference type="HAMAP" id="MF_00484">
    <property type="entry name" value="Glycogen_synth"/>
    <property type="match status" value="1"/>
</dbReference>
<feature type="domain" description="Glycosyl transferase family 1" evidence="8">
    <location>
        <begin position="294"/>
        <end position="442"/>
    </location>
</feature>
<dbReference type="Pfam" id="PF08323">
    <property type="entry name" value="Glyco_transf_5"/>
    <property type="match status" value="1"/>
</dbReference>
<keyword evidence="5 7" id="KW-0808">Transferase</keyword>
<evidence type="ECO:0000259" key="9">
    <source>
        <dbReference type="Pfam" id="PF08323"/>
    </source>
</evidence>
<dbReference type="RefSeq" id="WP_013047644.1">
    <property type="nucleotide sequence ID" value="NC_014011.1"/>
</dbReference>
<evidence type="ECO:0000256" key="4">
    <source>
        <dbReference type="ARBA" id="ARBA00022676"/>
    </source>
</evidence>
<comment type="function">
    <text evidence="2 7">Synthesizes alpha-1,4-glucan chains using ADP-glucose.</text>
</comment>
<evidence type="ECO:0000313" key="11">
    <source>
        <dbReference type="Proteomes" id="UP000002366"/>
    </source>
</evidence>
<evidence type="ECO:0000256" key="7">
    <source>
        <dbReference type="HAMAP-Rule" id="MF_00484"/>
    </source>
</evidence>
<evidence type="ECO:0000256" key="2">
    <source>
        <dbReference type="ARBA" id="ARBA00002764"/>
    </source>
</evidence>
<dbReference type="KEGG" id="aco:Amico_0232"/>
<keyword evidence="4 7" id="KW-0328">Glycosyltransferase</keyword>
<reference evidence="10 11" key="1">
    <citation type="journal article" date="2010" name="Stand. Genomic Sci.">
        <title>Complete genome sequence of Aminobacterium colombiense type strain (ALA-1).</title>
        <authorList>
            <person name="Chertkov O."/>
            <person name="Sikorski J."/>
            <person name="Brambilla E."/>
            <person name="Lapidus A."/>
            <person name="Copeland A."/>
            <person name="Glavina Del Rio T."/>
            <person name="Nolan M."/>
            <person name="Lucas S."/>
            <person name="Tice H."/>
            <person name="Cheng J.F."/>
            <person name="Han C."/>
            <person name="Detter J.C."/>
            <person name="Bruce D."/>
            <person name="Tapia R."/>
            <person name="Goodwin L."/>
            <person name="Pitluck S."/>
            <person name="Liolios K."/>
            <person name="Ivanova N."/>
            <person name="Mavromatis K."/>
            <person name="Ovchinnikova G."/>
            <person name="Pati A."/>
            <person name="Chen A."/>
            <person name="Palaniappan K."/>
            <person name="Land M."/>
            <person name="Hauser L."/>
            <person name="Chang Y.J."/>
            <person name="Jeffries C.D."/>
            <person name="Spring S."/>
            <person name="Rohde M."/>
            <person name="Goker M."/>
            <person name="Bristow J."/>
            <person name="Eisen J.A."/>
            <person name="Markowitz V."/>
            <person name="Hugenholtz P."/>
            <person name="Kyrpides N.C."/>
            <person name="Klenk H.P."/>
        </authorList>
    </citation>
    <scope>NUCLEOTIDE SEQUENCE [LARGE SCALE GENOMIC DNA]</scope>
    <source>
        <strain evidence="11">DSM 12261 / ALA-1</strain>
    </source>
</reference>
<sequence length="483" mass="54484">MKVLHVASEVAPLSKVGGLGDVAGSLPKALRKLGIDARIVTPAWPGVLDKANELGGNLVRLPPLLHISLQWHVMSSKIWKTIIDDVPIYILENSDLFENLPIYPEELTGESALPFAFFSLSALDLEQKNRWAPDIIHCHDWPSALVPISLKWHRFYRDKNPRPMTFFTIHNVAHQGIFPFHVLDEWGIDTRSFTIDGLEFYGHVNLLKGALITSNCITTVSSRYGKEILTPEMGYGLDGVLRKEKSKLHCVLNGLDPGWSPVHDPYIPFPFSAENLEGKKHCRSVLLQHLGWKDNMAPIFLSISRLTMQKGYDILLPALDALREIGVRCLFIGSGNPIFTSALYEAADRHPDNFAFKHGFHEEFSHLAYAGSDMLIMPSLFEPCGLTQLIALQYGTVPVVRETGGLADTVRDADDHPDGYGFTFIPYTTEALLKGVRRALNAYRDPFRWDGIIKRGMSKDFSWKVSSQHYQDLYHRTLENKRR</sequence>
<protein>
    <recommendedName>
        <fullName evidence="7">Glycogen synthase</fullName>
        <ecNumber evidence="7">2.4.1.21</ecNumber>
    </recommendedName>
    <alternativeName>
        <fullName evidence="7">Starch [bacterial glycogen] synthase</fullName>
    </alternativeName>
</protein>
<dbReference type="GO" id="GO:0009011">
    <property type="term" value="F:alpha-1,4-glucan glucosyltransferase (ADP-glucose donor) activity"/>
    <property type="evidence" value="ECO:0007669"/>
    <property type="project" value="UniProtKB-UniRule"/>
</dbReference>
<accession>D5ECU6</accession>
<dbReference type="eggNOG" id="COG0297">
    <property type="taxonomic scope" value="Bacteria"/>
</dbReference>
<gene>
    <name evidence="7" type="primary">glgA</name>
    <name evidence="10" type="ordered locus">Amico_0232</name>
</gene>
<dbReference type="InterPro" id="IPR011835">
    <property type="entry name" value="GS/SS"/>
</dbReference>
<keyword evidence="6 7" id="KW-0320">Glycogen biosynthesis</keyword>
<comment type="similarity">
    <text evidence="3 7">Belongs to the glycosyltransferase 1 family. Bacterial/plant glycogen synthase subfamily.</text>
</comment>
<dbReference type="InterPro" id="IPR001296">
    <property type="entry name" value="Glyco_trans_1"/>
</dbReference>
<dbReference type="STRING" id="572547.Amico_0232"/>
<dbReference type="UniPathway" id="UPA00164"/>
<evidence type="ECO:0000256" key="1">
    <source>
        <dbReference type="ARBA" id="ARBA00001478"/>
    </source>
</evidence>
<proteinExistence type="inferred from homology"/>
<dbReference type="OrthoDB" id="9808590at2"/>
<evidence type="ECO:0000256" key="3">
    <source>
        <dbReference type="ARBA" id="ARBA00010281"/>
    </source>
</evidence>
<evidence type="ECO:0000313" key="10">
    <source>
        <dbReference type="EMBL" id="ADE56378.1"/>
    </source>
</evidence>
<dbReference type="Gene3D" id="3.40.50.2000">
    <property type="entry name" value="Glycogen Phosphorylase B"/>
    <property type="match status" value="2"/>
</dbReference>
<dbReference type="PANTHER" id="PTHR45825">
    <property type="entry name" value="GRANULE-BOUND STARCH SYNTHASE 1, CHLOROPLASTIC/AMYLOPLASTIC"/>
    <property type="match status" value="1"/>
</dbReference>
<dbReference type="Proteomes" id="UP000002366">
    <property type="component" value="Chromosome"/>
</dbReference>
<dbReference type="AlphaFoldDB" id="D5ECU6"/>
<keyword evidence="11" id="KW-1185">Reference proteome</keyword>
<dbReference type="PANTHER" id="PTHR45825:SF11">
    <property type="entry name" value="ALPHA AMYLASE DOMAIN-CONTAINING PROTEIN"/>
    <property type="match status" value="1"/>
</dbReference>
<dbReference type="EMBL" id="CP001997">
    <property type="protein sequence ID" value="ADE56378.1"/>
    <property type="molecule type" value="Genomic_DNA"/>
</dbReference>
<dbReference type="InterPro" id="IPR013534">
    <property type="entry name" value="Starch_synth_cat_dom"/>
</dbReference>
<name>D5ECU6_AMICL</name>
<comment type="pathway">
    <text evidence="7">Glycan biosynthesis; glycogen biosynthesis.</text>
</comment>
<dbReference type="CDD" id="cd03791">
    <property type="entry name" value="GT5_Glycogen_synthase_DULL1-like"/>
    <property type="match status" value="1"/>
</dbReference>
<evidence type="ECO:0000256" key="5">
    <source>
        <dbReference type="ARBA" id="ARBA00022679"/>
    </source>
</evidence>
<dbReference type="GO" id="GO:0005978">
    <property type="term" value="P:glycogen biosynthetic process"/>
    <property type="evidence" value="ECO:0007669"/>
    <property type="project" value="UniProtKB-UniRule"/>
</dbReference>
<organism evidence="10 11">
    <name type="scientific">Aminobacterium colombiense (strain DSM 12261 / ALA-1)</name>
    <dbReference type="NCBI Taxonomy" id="572547"/>
    <lineage>
        <taxon>Bacteria</taxon>
        <taxon>Thermotogati</taxon>
        <taxon>Synergistota</taxon>
        <taxon>Synergistia</taxon>
        <taxon>Synergistales</taxon>
        <taxon>Aminobacteriaceae</taxon>
        <taxon>Aminobacterium</taxon>
    </lineage>
</organism>
<feature type="binding site" evidence="7">
    <location>
        <position position="15"/>
    </location>
    <ligand>
        <name>ADP-alpha-D-glucose</name>
        <dbReference type="ChEBI" id="CHEBI:57498"/>
    </ligand>
</feature>
<dbReference type="Pfam" id="PF00534">
    <property type="entry name" value="Glycos_transf_1"/>
    <property type="match status" value="1"/>
</dbReference>
<dbReference type="NCBIfam" id="TIGR02095">
    <property type="entry name" value="glgA"/>
    <property type="match status" value="1"/>
</dbReference>
<dbReference type="SUPFAM" id="SSF53756">
    <property type="entry name" value="UDP-Glycosyltransferase/glycogen phosphorylase"/>
    <property type="match status" value="1"/>
</dbReference>
<evidence type="ECO:0000259" key="8">
    <source>
        <dbReference type="Pfam" id="PF00534"/>
    </source>
</evidence>
<feature type="domain" description="Starch synthase catalytic" evidence="9">
    <location>
        <begin position="2"/>
        <end position="243"/>
    </location>
</feature>
<comment type="catalytic activity">
    <reaction evidence="1 7">
        <text>[(1-&gt;4)-alpha-D-glucosyl](n) + ADP-alpha-D-glucose = [(1-&gt;4)-alpha-D-glucosyl](n+1) + ADP + H(+)</text>
        <dbReference type="Rhea" id="RHEA:18189"/>
        <dbReference type="Rhea" id="RHEA-COMP:9584"/>
        <dbReference type="Rhea" id="RHEA-COMP:9587"/>
        <dbReference type="ChEBI" id="CHEBI:15378"/>
        <dbReference type="ChEBI" id="CHEBI:15444"/>
        <dbReference type="ChEBI" id="CHEBI:57498"/>
        <dbReference type="ChEBI" id="CHEBI:456216"/>
        <dbReference type="EC" id="2.4.1.21"/>
    </reaction>
</comment>